<dbReference type="EMBL" id="CAJOBA010007282">
    <property type="protein sequence ID" value="CAF3797898.1"/>
    <property type="molecule type" value="Genomic_DNA"/>
</dbReference>
<sequence>MNCCGLCKSKAVKNPQKINNLSRDKLAMIEDWIDQNEGPFNQEKLYQQPPEAPVKISNNDEIEQAKKDATKTSNPHGSPSDVLLNRERTVLLKVAPRRQIDLYTNPILSEESKSYAISEASHSTI</sequence>
<dbReference type="Proteomes" id="UP000681722">
    <property type="component" value="Unassembled WGS sequence"/>
</dbReference>
<evidence type="ECO:0000256" key="1">
    <source>
        <dbReference type="SAM" id="MobiDB-lite"/>
    </source>
</evidence>
<accession>A0A814X6L7</accession>
<evidence type="ECO:0000313" key="6">
    <source>
        <dbReference type="Proteomes" id="UP000663829"/>
    </source>
</evidence>
<evidence type="ECO:0000313" key="5">
    <source>
        <dbReference type="EMBL" id="CAF3974111.1"/>
    </source>
</evidence>
<feature type="region of interest" description="Disordered" evidence="1">
    <location>
        <begin position="41"/>
        <end position="84"/>
    </location>
</feature>
<dbReference type="EMBL" id="CAJOBC010008905">
    <property type="protein sequence ID" value="CAF3974111.1"/>
    <property type="molecule type" value="Genomic_DNA"/>
</dbReference>
<protein>
    <submittedName>
        <fullName evidence="3">Uncharacterized protein</fullName>
    </submittedName>
</protein>
<gene>
    <name evidence="3" type="ORF">GPM918_LOCUS24167</name>
    <name evidence="2" type="ORF">OVA965_LOCUS15919</name>
    <name evidence="5" type="ORF">SRO942_LOCUS24163</name>
    <name evidence="4" type="ORF">TMI583_LOCUS15928</name>
</gene>
<dbReference type="Proteomes" id="UP000663829">
    <property type="component" value="Unassembled WGS sequence"/>
</dbReference>
<keyword evidence="6" id="KW-1185">Reference proteome</keyword>
<proteinExistence type="predicted"/>
<dbReference type="Proteomes" id="UP000682733">
    <property type="component" value="Unassembled WGS sequence"/>
</dbReference>
<evidence type="ECO:0000313" key="3">
    <source>
        <dbReference type="EMBL" id="CAF1210075.1"/>
    </source>
</evidence>
<comment type="caution">
    <text evidence="3">The sequence shown here is derived from an EMBL/GenBank/DDBJ whole genome shotgun (WGS) entry which is preliminary data.</text>
</comment>
<name>A0A814X6L7_9BILA</name>
<evidence type="ECO:0000313" key="4">
    <source>
        <dbReference type="EMBL" id="CAF3797898.1"/>
    </source>
</evidence>
<dbReference type="AlphaFoldDB" id="A0A814X6L7"/>
<reference evidence="3" key="1">
    <citation type="submission" date="2021-02" db="EMBL/GenBank/DDBJ databases">
        <authorList>
            <person name="Nowell W R."/>
        </authorList>
    </citation>
    <scope>NUCLEOTIDE SEQUENCE</scope>
</reference>
<dbReference type="Proteomes" id="UP000677228">
    <property type="component" value="Unassembled WGS sequence"/>
</dbReference>
<dbReference type="EMBL" id="CAJNOQ010008906">
    <property type="protein sequence ID" value="CAF1210075.1"/>
    <property type="molecule type" value="Genomic_DNA"/>
</dbReference>
<evidence type="ECO:0000313" key="2">
    <source>
        <dbReference type="EMBL" id="CAF1029590.1"/>
    </source>
</evidence>
<dbReference type="EMBL" id="CAJNOK010007271">
    <property type="protein sequence ID" value="CAF1029590.1"/>
    <property type="molecule type" value="Genomic_DNA"/>
</dbReference>
<organism evidence="3 6">
    <name type="scientific">Didymodactylos carnosus</name>
    <dbReference type="NCBI Taxonomy" id="1234261"/>
    <lineage>
        <taxon>Eukaryota</taxon>
        <taxon>Metazoa</taxon>
        <taxon>Spiralia</taxon>
        <taxon>Gnathifera</taxon>
        <taxon>Rotifera</taxon>
        <taxon>Eurotatoria</taxon>
        <taxon>Bdelloidea</taxon>
        <taxon>Philodinida</taxon>
        <taxon>Philodinidae</taxon>
        <taxon>Didymodactylos</taxon>
    </lineage>
</organism>